<keyword evidence="6 16" id="KW-0812">Transmembrane</keyword>
<keyword evidence="8 14" id="KW-0547">Nucleotide-binding</keyword>
<dbReference type="GO" id="GO:0043235">
    <property type="term" value="C:receptor complex"/>
    <property type="evidence" value="ECO:0007669"/>
    <property type="project" value="TreeGrafter"/>
</dbReference>
<dbReference type="InterPro" id="IPR001245">
    <property type="entry name" value="Ser-Thr/Tyr_kinase_cat_dom"/>
</dbReference>
<evidence type="ECO:0000256" key="5">
    <source>
        <dbReference type="ARBA" id="ARBA00022679"/>
    </source>
</evidence>
<dbReference type="GO" id="GO:0006950">
    <property type="term" value="P:response to stress"/>
    <property type="evidence" value="ECO:0007669"/>
    <property type="project" value="UniProtKB-ARBA"/>
</dbReference>
<dbReference type="GO" id="GO:0004675">
    <property type="term" value="F:transmembrane receptor protein serine/threonine kinase activity"/>
    <property type="evidence" value="ECO:0007669"/>
    <property type="project" value="UniProtKB-EC"/>
</dbReference>
<dbReference type="Pfam" id="PF07714">
    <property type="entry name" value="PK_Tyr_Ser-Thr"/>
    <property type="match status" value="1"/>
</dbReference>
<keyword evidence="7 17" id="KW-0732">Signal</keyword>
<evidence type="ECO:0000256" key="3">
    <source>
        <dbReference type="ARBA" id="ARBA00012401"/>
    </source>
</evidence>
<keyword evidence="9" id="KW-0418">Kinase</keyword>
<evidence type="ECO:0000256" key="15">
    <source>
        <dbReference type="SAM" id="MobiDB-lite"/>
    </source>
</evidence>
<evidence type="ECO:0000256" key="7">
    <source>
        <dbReference type="ARBA" id="ARBA00022729"/>
    </source>
</evidence>
<dbReference type="SMART" id="SM00220">
    <property type="entry name" value="S_TKc"/>
    <property type="match status" value="1"/>
</dbReference>
<dbReference type="EC" id="2.7.11.30" evidence="3"/>
<keyword evidence="4" id="KW-0723">Serine/threonine-protein kinase</keyword>
<feature type="signal peptide" evidence="17">
    <location>
        <begin position="1"/>
        <end position="19"/>
    </location>
</feature>
<dbReference type="InterPro" id="IPR000333">
    <property type="entry name" value="TGFB_receptor"/>
</dbReference>
<dbReference type="AlphaFoldDB" id="A0A9P1IN79"/>
<protein>
    <recommendedName>
        <fullName evidence="3">receptor protein serine/threonine kinase</fullName>
        <ecNumber evidence="3">2.7.11.30</ecNumber>
    </recommendedName>
</protein>
<feature type="domain" description="Protein kinase" evidence="18">
    <location>
        <begin position="340"/>
        <end position="641"/>
    </location>
</feature>
<reference evidence="19" key="1">
    <citation type="submission" date="2022-11" db="EMBL/GenBank/DDBJ databases">
        <authorList>
            <person name="Kikuchi T."/>
        </authorList>
    </citation>
    <scope>NUCLEOTIDE SEQUENCE</scope>
    <source>
        <strain evidence="19">PS1010</strain>
    </source>
</reference>
<dbReference type="GO" id="GO:0005886">
    <property type="term" value="C:plasma membrane"/>
    <property type="evidence" value="ECO:0007669"/>
    <property type="project" value="TreeGrafter"/>
</dbReference>
<dbReference type="PANTHER" id="PTHR23255">
    <property type="entry name" value="TRANSFORMING GROWTH FACTOR-BETA RECEPTOR TYPE I AND II"/>
    <property type="match status" value="1"/>
</dbReference>
<evidence type="ECO:0000256" key="16">
    <source>
        <dbReference type="SAM" id="Phobius"/>
    </source>
</evidence>
<dbReference type="GO" id="GO:0071363">
    <property type="term" value="P:cellular response to growth factor stimulus"/>
    <property type="evidence" value="ECO:0007669"/>
    <property type="project" value="TreeGrafter"/>
</dbReference>
<dbReference type="OrthoDB" id="69842at2759"/>
<feature type="chain" id="PRO_5040389376" description="receptor protein serine/threonine kinase" evidence="17">
    <location>
        <begin position="20"/>
        <end position="667"/>
    </location>
</feature>
<dbReference type="InterPro" id="IPR011009">
    <property type="entry name" value="Kinase-like_dom_sf"/>
</dbReference>
<accession>A0A9P1IN79</accession>
<dbReference type="PROSITE" id="PS00107">
    <property type="entry name" value="PROTEIN_KINASE_ATP"/>
    <property type="match status" value="1"/>
</dbReference>
<keyword evidence="12 16" id="KW-0472">Membrane</keyword>
<dbReference type="InterPro" id="IPR017441">
    <property type="entry name" value="Protein_kinase_ATP_BS"/>
</dbReference>
<keyword evidence="10 14" id="KW-0067">ATP-binding</keyword>
<evidence type="ECO:0000256" key="12">
    <source>
        <dbReference type="ARBA" id="ARBA00023136"/>
    </source>
</evidence>
<dbReference type="Gene3D" id="1.10.510.10">
    <property type="entry name" value="Transferase(Phosphotransferase) domain 1"/>
    <property type="match status" value="1"/>
</dbReference>
<dbReference type="GO" id="GO:0005524">
    <property type="term" value="F:ATP binding"/>
    <property type="evidence" value="ECO:0007669"/>
    <property type="project" value="UniProtKB-UniRule"/>
</dbReference>
<name>A0A9P1IN79_9PELO</name>
<keyword evidence="11 16" id="KW-1133">Transmembrane helix</keyword>
<evidence type="ECO:0000256" key="10">
    <source>
        <dbReference type="ARBA" id="ARBA00022840"/>
    </source>
</evidence>
<evidence type="ECO:0000256" key="9">
    <source>
        <dbReference type="ARBA" id="ARBA00022777"/>
    </source>
</evidence>
<proteinExistence type="inferred from homology"/>
<dbReference type="PROSITE" id="PS50011">
    <property type="entry name" value="PROTEIN_KINASE_DOM"/>
    <property type="match status" value="1"/>
</dbReference>
<evidence type="ECO:0000256" key="17">
    <source>
        <dbReference type="SAM" id="SignalP"/>
    </source>
</evidence>
<organism evidence="19 20">
    <name type="scientific">Caenorhabditis angaria</name>
    <dbReference type="NCBI Taxonomy" id="860376"/>
    <lineage>
        <taxon>Eukaryota</taxon>
        <taxon>Metazoa</taxon>
        <taxon>Ecdysozoa</taxon>
        <taxon>Nematoda</taxon>
        <taxon>Chromadorea</taxon>
        <taxon>Rhabditida</taxon>
        <taxon>Rhabditina</taxon>
        <taxon>Rhabditomorpha</taxon>
        <taxon>Rhabditoidea</taxon>
        <taxon>Rhabditidae</taxon>
        <taxon>Peloderinae</taxon>
        <taxon>Caenorhabditis</taxon>
    </lineage>
</organism>
<evidence type="ECO:0000256" key="8">
    <source>
        <dbReference type="ARBA" id="ARBA00022741"/>
    </source>
</evidence>
<evidence type="ECO:0000256" key="2">
    <source>
        <dbReference type="ARBA" id="ARBA00009605"/>
    </source>
</evidence>
<gene>
    <name evidence="19" type="ORF">CAMP_LOCUS10055</name>
</gene>
<evidence type="ECO:0000256" key="6">
    <source>
        <dbReference type="ARBA" id="ARBA00022692"/>
    </source>
</evidence>
<evidence type="ECO:0000256" key="11">
    <source>
        <dbReference type="ARBA" id="ARBA00022989"/>
    </source>
</evidence>
<comment type="caution">
    <text evidence="19">The sequence shown here is derived from an EMBL/GenBank/DDBJ whole genome shotgun (WGS) entry which is preliminary data.</text>
</comment>
<dbReference type="SUPFAM" id="SSF56112">
    <property type="entry name" value="Protein kinase-like (PK-like)"/>
    <property type="match status" value="1"/>
</dbReference>
<feature type="transmembrane region" description="Helical" evidence="16">
    <location>
        <begin position="190"/>
        <end position="211"/>
    </location>
</feature>
<dbReference type="Gene3D" id="3.30.200.20">
    <property type="entry name" value="Phosphorylase Kinase, domain 1"/>
    <property type="match status" value="1"/>
</dbReference>
<comment type="subcellular location">
    <subcellularLocation>
        <location evidence="1">Membrane</location>
        <topology evidence="1">Single-pass type I membrane protein</topology>
    </subcellularLocation>
</comment>
<sequence>MRNAVSLLFLLLTQTFISGYDPIEEAEKLLEEDVIPAIQAQYYKYRKNPRIKPHFNVSNLRICRCTPSWNCGLTDGWTYRILELTKPREFLDRWRETCVTDGDCIQVQENRGSPAFGCLDLGNVDTDLHGQLNLERVICRNRTNPQLKEEHYWICCNDRSYCANETVFQEEVTTRPSKPFSVKKYIKDNVFSIILIMGILLAIAGGTAFHYRKKSRATHQPLPPLEMQSLRPDSLVQQSNGDALASDSDHSRQSTLNTTPGEVASTSNGLRDYANTGSSDASRLAPSMMTEMTGVTESTDQINTLLNDPKLKLLRDLESTMGSSGAGLTLLQPKSLAHQIQREKAIGEGRFGNVFLGHFDGEDVAVKIFKVEDEAAYLKEVSVYQLSALRHPNLLRFIGNDRCDIDGRTELWLLTEYHERGSLYDFLQARTVDLNLCYDLIRSMANGVAFLHHEFVTGRCTTKPSVVHRDIKTRNIMVKNDLTCAIGDLGLAVTMNNETGEMLYNDTDKFGTTRYLAPEILADIMSPNTFEALRMADVYSFGLCCWEVMARCTMEEAQIFAVEPEMAIPYAEYVNRDPTWEEMREIVYDKHLRPTCNPLWFENERFVELDRLLQDCWGGNPTSRLTAVQVRMRIERIQPDVVGLRKIVEEEAAISDNPEEPLIEKTE</sequence>
<dbReference type="PROSITE" id="PS00108">
    <property type="entry name" value="PROTEIN_KINASE_ST"/>
    <property type="match status" value="1"/>
</dbReference>
<dbReference type="PANTHER" id="PTHR23255:SF105">
    <property type="entry name" value="CELL SURFACE RECEPTOR DAF-1"/>
    <property type="match status" value="1"/>
</dbReference>
<feature type="region of interest" description="Disordered" evidence="15">
    <location>
        <begin position="235"/>
        <end position="287"/>
    </location>
</feature>
<evidence type="ECO:0000313" key="20">
    <source>
        <dbReference type="Proteomes" id="UP001152747"/>
    </source>
</evidence>
<dbReference type="InterPro" id="IPR000719">
    <property type="entry name" value="Prot_kinase_dom"/>
</dbReference>
<dbReference type="Proteomes" id="UP001152747">
    <property type="component" value="Unassembled WGS sequence"/>
</dbReference>
<evidence type="ECO:0000313" key="19">
    <source>
        <dbReference type="EMBL" id="CAI5447418.1"/>
    </source>
</evidence>
<evidence type="ECO:0000256" key="4">
    <source>
        <dbReference type="ARBA" id="ARBA00022527"/>
    </source>
</evidence>
<keyword evidence="13" id="KW-0675">Receptor</keyword>
<evidence type="ECO:0000259" key="18">
    <source>
        <dbReference type="PROSITE" id="PS50011"/>
    </source>
</evidence>
<evidence type="ECO:0000256" key="13">
    <source>
        <dbReference type="ARBA" id="ARBA00023170"/>
    </source>
</evidence>
<dbReference type="InterPro" id="IPR008271">
    <property type="entry name" value="Ser/Thr_kinase_AS"/>
</dbReference>
<comment type="similarity">
    <text evidence="2">Belongs to the protein kinase superfamily. TKL Ser/Thr protein kinase family. TGFB receptor subfamily.</text>
</comment>
<keyword evidence="5" id="KW-0808">Transferase</keyword>
<dbReference type="EMBL" id="CANHGI010000004">
    <property type="protein sequence ID" value="CAI5447418.1"/>
    <property type="molecule type" value="Genomic_DNA"/>
</dbReference>
<evidence type="ECO:0000256" key="1">
    <source>
        <dbReference type="ARBA" id="ARBA00004479"/>
    </source>
</evidence>
<feature type="compositionally biased region" description="Polar residues" evidence="15">
    <location>
        <begin position="253"/>
        <end position="281"/>
    </location>
</feature>
<feature type="binding site" evidence="14">
    <location>
        <position position="367"/>
    </location>
    <ligand>
        <name>ATP</name>
        <dbReference type="ChEBI" id="CHEBI:30616"/>
    </ligand>
</feature>
<keyword evidence="20" id="KW-1185">Reference proteome</keyword>
<evidence type="ECO:0000256" key="14">
    <source>
        <dbReference type="PROSITE-ProRule" id="PRU10141"/>
    </source>
</evidence>